<keyword evidence="2" id="KW-0808">Transferase</keyword>
<proteinExistence type="predicted"/>
<feature type="domain" description="Methyltransferase" evidence="1">
    <location>
        <begin position="74"/>
        <end position="160"/>
    </location>
</feature>
<evidence type="ECO:0000259" key="1">
    <source>
        <dbReference type="Pfam" id="PF13649"/>
    </source>
</evidence>
<keyword evidence="2" id="KW-0489">Methyltransferase</keyword>
<dbReference type="AlphaFoldDB" id="A0A1C5JST8"/>
<evidence type="ECO:0000313" key="2">
    <source>
        <dbReference type="EMBL" id="SCG73563.1"/>
    </source>
</evidence>
<dbReference type="OrthoDB" id="4484556at2"/>
<gene>
    <name evidence="2" type="ORF">GA0070613_5334</name>
</gene>
<dbReference type="SUPFAM" id="SSF53335">
    <property type="entry name" value="S-adenosyl-L-methionine-dependent methyltransferases"/>
    <property type="match status" value="1"/>
</dbReference>
<dbReference type="InterPro" id="IPR041698">
    <property type="entry name" value="Methyltransf_25"/>
</dbReference>
<accession>A0A1C5JST8</accession>
<name>A0A1C5JST8_9ACTN</name>
<keyword evidence="3" id="KW-1185">Reference proteome</keyword>
<dbReference type="RefSeq" id="WP_089014706.1">
    <property type="nucleotide sequence ID" value="NZ_LT607754.1"/>
</dbReference>
<dbReference type="Pfam" id="PF13649">
    <property type="entry name" value="Methyltransf_25"/>
    <property type="match status" value="1"/>
</dbReference>
<evidence type="ECO:0000313" key="3">
    <source>
        <dbReference type="Proteomes" id="UP000198221"/>
    </source>
</evidence>
<dbReference type="InterPro" id="IPR029063">
    <property type="entry name" value="SAM-dependent_MTases_sf"/>
</dbReference>
<sequence length="288" mass="30244">MTLGTRAAGPLPAPVAGEIETREDGFAAALDRRPARHWLLHSDGRRSPLPVGRWHGPPEPASAAVVARCTGPTLDVGCGPGRLTLALTRAGHTAVGVDVSAQAVRLTRRRGAVAIHRDVFSPLPGEGRWAHVLLMDGNIGIGGDPVALLGRCRELIRPEGTVIVELEPPGLGLWRGRSRLVSLSADGELRRSGTFSWARLDAVAVHDVAAASGMVVPEVFRAGRRWFGALVVPPGRGHQAGSRAPSAGRCHPGVRGEPEGIAHRLVGPALISSGPTSIVLTEITDRRS</sequence>
<dbReference type="Gene3D" id="3.40.50.150">
    <property type="entry name" value="Vaccinia Virus protein VP39"/>
    <property type="match status" value="1"/>
</dbReference>
<dbReference type="CDD" id="cd02440">
    <property type="entry name" value="AdoMet_MTases"/>
    <property type="match status" value="1"/>
</dbReference>
<dbReference type="GO" id="GO:0008168">
    <property type="term" value="F:methyltransferase activity"/>
    <property type="evidence" value="ECO:0007669"/>
    <property type="project" value="UniProtKB-KW"/>
</dbReference>
<dbReference type="Proteomes" id="UP000198221">
    <property type="component" value="Chromosome I"/>
</dbReference>
<dbReference type="EMBL" id="LT607754">
    <property type="protein sequence ID" value="SCG73563.1"/>
    <property type="molecule type" value="Genomic_DNA"/>
</dbReference>
<dbReference type="GO" id="GO:0032259">
    <property type="term" value="P:methylation"/>
    <property type="evidence" value="ECO:0007669"/>
    <property type="project" value="UniProtKB-KW"/>
</dbReference>
<organism evidence="2 3">
    <name type="scientific">Micromonospora inositola</name>
    <dbReference type="NCBI Taxonomy" id="47865"/>
    <lineage>
        <taxon>Bacteria</taxon>
        <taxon>Bacillati</taxon>
        <taxon>Actinomycetota</taxon>
        <taxon>Actinomycetes</taxon>
        <taxon>Micromonosporales</taxon>
        <taxon>Micromonosporaceae</taxon>
        <taxon>Micromonospora</taxon>
    </lineage>
</organism>
<protein>
    <submittedName>
        <fullName evidence="2">Methyltransferase domain-containing protein</fullName>
    </submittedName>
</protein>
<reference evidence="3" key="1">
    <citation type="submission" date="2016-06" db="EMBL/GenBank/DDBJ databases">
        <authorList>
            <person name="Varghese N."/>
            <person name="Submissions Spin"/>
        </authorList>
    </citation>
    <scope>NUCLEOTIDE SEQUENCE [LARGE SCALE GENOMIC DNA]</scope>
    <source>
        <strain evidence="3">DSM 43819</strain>
    </source>
</reference>